<proteinExistence type="predicted"/>
<name>A0AAI9T2J4_SPIME</name>
<feature type="domain" description="NAD-dependent epimerase/dehydratase" evidence="1">
    <location>
        <begin position="4"/>
        <end position="211"/>
    </location>
</feature>
<evidence type="ECO:0000313" key="3">
    <source>
        <dbReference type="Proteomes" id="UP000004057"/>
    </source>
</evidence>
<dbReference type="RefSeq" id="WP_004028608.1">
    <property type="nucleotide sequence ID" value="NZ_AGBZ02000004.1"/>
</dbReference>
<dbReference type="Proteomes" id="UP000004057">
    <property type="component" value="Unassembled WGS sequence"/>
</dbReference>
<dbReference type="AlphaFoldDB" id="A0AAI9T2J4"/>
<dbReference type="Pfam" id="PF01370">
    <property type="entry name" value="Epimerase"/>
    <property type="match status" value="1"/>
</dbReference>
<dbReference type="SUPFAM" id="SSF51735">
    <property type="entry name" value="NAD(P)-binding Rossmann-fold domains"/>
    <property type="match status" value="1"/>
</dbReference>
<accession>A0AAI9T2J4</accession>
<dbReference type="Gene3D" id="3.40.50.720">
    <property type="entry name" value="NAD(P)-binding Rossmann-like Domain"/>
    <property type="match status" value="1"/>
</dbReference>
<evidence type="ECO:0000259" key="1">
    <source>
        <dbReference type="Pfam" id="PF01370"/>
    </source>
</evidence>
<reference evidence="2 3" key="1">
    <citation type="journal article" date="2012" name="J. Proteome Res.">
        <title>Application of Spiroplasma melliferum proteogenomic profiling for the discovery of virulence factors and pathogenicity mechanisms in host-associated spiroplasmas.</title>
        <authorList>
            <person name="Alexeev D."/>
            <person name="Kostrjukova E."/>
            <person name="Aliper A."/>
            <person name="Popenko A."/>
            <person name="Bazaleev N."/>
            <person name="Tyakht A."/>
            <person name="Selezneva O."/>
            <person name="Akopian T."/>
            <person name="Prichodko E."/>
            <person name="Kondratov I."/>
            <person name="Chukin M."/>
            <person name="Demina I."/>
            <person name="Galyamina M."/>
            <person name="Kamashev D."/>
            <person name="Vanyushkina A."/>
            <person name="Ladygina V."/>
            <person name="Levitskii S."/>
            <person name="Lazarev V."/>
            <person name="Govorun V."/>
        </authorList>
    </citation>
    <scope>NUCLEOTIDE SEQUENCE [LARGE SCALE GENOMIC DNA]</scope>
    <source>
        <strain evidence="2 3">KC3</strain>
    </source>
</reference>
<comment type="caution">
    <text evidence="2">The sequence shown here is derived from an EMBL/GenBank/DDBJ whole genome shotgun (WGS) entry which is preliminary data.</text>
</comment>
<protein>
    <submittedName>
        <fullName evidence="2">NAD-dependent dehydratase</fullName>
    </submittedName>
</protein>
<evidence type="ECO:0000313" key="2">
    <source>
        <dbReference type="EMBL" id="KAI92239.1"/>
    </source>
</evidence>
<sequence length="308" mass="35512">MQTILGSNGQIGHELAKELYNNYTKEIRLVSRKPVKINETDQIMVADLINYNSTLNAIAGSEIVYFTVGLPMNAKLMEEQFPVIVQNVLKACTVNNTKLVFFDNTYMYPKTTKTQFEDTPFEPKGRKSVLRAQLTNMVLAAMDKKEIDIVICRAPEFYGPGHTQSITNSMVFENIKRHKKIKIPITVKTLRTLIWTPDASKAMALIGNTKDAYNQTWHLPCDRSLTYKQILEIASEVTNRKLHYSIIKEWQFKFVSHFNSQVKELLEMLPRYKVDNLFNSDKFKTCFPQFKITPFEEGIKNILLPITN</sequence>
<organism evidence="2 3">
    <name type="scientific">Spiroplasma melliferum KC3</name>
    <dbReference type="NCBI Taxonomy" id="570509"/>
    <lineage>
        <taxon>Bacteria</taxon>
        <taxon>Bacillati</taxon>
        <taxon>Mycoplasmatota</taxon>
        <taxon>Mollicutes</taxon>
        <taxon>Entomoplasmatales</taxon>
        <taxon>Spiroplasmataceae</taxon>
        <taxon>Spiroplasma</taxon>
    </lineage>
</organism>
<dbReference type="InterPro" id="IPR036291">
    <property type="entry name" value="NAD(P)-bd_dom_sf"/>
</dbReference>
<dbReference type="PANTHER" id="PTHR43245">
    <property type="entry name" value="BIFUNCTIONAL POLYMYXIN RESISTANCE PROTEIN ARNA"/>
    <property type="match status" value="1"/>
</dbReference>
<dbReference type="PANTHER" id="PTHR43245:SF13">
    <property type="entry name" value="UDP-D-APIOSE_UDP-D-XYLOSE SYNTHASE 2"/>
    <property type="match status" value="1"/>
</dbReference>
<dbReference type="InterPro" id="IPR001509">
    <property type="entry name" value="Epimerase_deHydtase"/>
</dbReference>
<dbReference type="EMBL" id="AGBZ02000004">
    <property type="protein sequence ID" value="KAI92239.1"/>
    <property type="molecule type" value="Genomic_DNA"/>
</dbReference>
<gene>
    <name evidence="2" type="ORF">SPM_005790</name>
</gene>
<dbReference type="InterPro" id="IPR050177">
    <property type="entry name" value="Lipid_A_modif_metabolic_enz"/>
</dbReference>